<gene>
    <name evidence="1" type="ORF">AA0117_g6630</name>
</gene>
<sequence length="108" mass="11748">MAVGKHGSKDTAIQILWDASKMQIGSGYVAHEGQAVASPFLPFTLAEPSTTDPDVVYEHIIISNEEEFQQEISSSMKAKASIFGVGLEASFEQLRDIKYNAKSITSIL</sequence>
<comment type="caution">
    <text evidence="1">The sequence shown here is derived from an EMBL/GenBank/DDBJ whole genome shotgun (WGS) entry which is preliminary data.</text>
</comment>
<protein>
    <submittedName>
        <fullName evidence="1">Uncharacterized protein</fullName>
    </submittedName>
</protein>
<proteinExistence type="predicted"/>
<reference evidence="2" key="1">
    <citation type="journal article" date="2019" name="bioRxiv">
        <title>Genomics, evolutionary history and diagnostics of the Alternaria alternata species group including apple and Asian pear pathotypes.</title>
        <authorList>
            <person name="Armitage A.D."/>
            <person name="Cockerton H.M."/>
            <person name="Sreenivasaprasad S."/>
            <person name="Woodhall J.W."/>
            <person name="Lane C.R."/>
            <person name="Harrison R.J."/>
            <person name="Clarkson J.P."/>
        </authorList>
    </citation>
    <scope>NUCLEOTIDE SEQUENCE [LARGE SCALE GENOMIC DNA]</scope>
    <source>
        <strain evidence="2">FERA 1177</strain>
    </source>
</reference>
<dbReference type="AlphaFoldDB" id="A0A4Q4NE53"/>
<dbReference type="Proteomes" id="UP000291422">
    <property type="component" value="Unassembled WGS sequence"/>
</dbReference>
<organism evidence="1 2">
    <name type="scientific">Alternaria alternata</name>
    <name type="common">Alternaria rot fungus</name>
    <name type="synonym">Torula alternata</name>
    <dbReference type="NCBI Taxonomy" id="5599"/>
    <lineage>
        <taxon>Eukaryota</taxon>
        <taxon>Fungi</taxon>
        <taxon>Dikarya</taxon>
        <taxon>Ascomycota</taxon>
        <taxon>Pezizomycotina</taxon>
        <taxon>Dothideomycetes</taxon>
        <taxon>Pleosporomycetidae</taxon>
        <taxon>Pleosporales</taxon>
        <taxon>Pleosporineae</taxon>
        <taxon>Pleosporaceae</taxon>
        <taxon>Alternaria</taxon>
        <taxon>Alternaria sect. Alternaria</taxon>
        <taxon>Alternaria alternata complex</taxon>
    </lineage>
</organism>
<evidence type="ECO:0000313" key="2">
    <source>
        <dbReference type="Proteomes" id="UP000291422"/>
    </source>
</evidence>
<dbReference type="EMBL" id="PDXD01000016">
    <property type="protein sequence ID" value="RYN74917.1"/>
    <property type="molecule type" value="Genomic_DNA"/>
</dbReference>
<name>A0A4Q4NE53_ALTAL</name>
<evidence type="ECO:0000313" key="1">
    <source>
        <dbReference type="EMBL" id="RYN74917.1"/>
    </source>
</evidence>
<accession>A0A4Q4NE53</accession>